<dbReference type="InterPro" id="IPR032675">
    <property type="entry name" value="LRR_dom_sf"/>
</dbReference>
<dbReference type="SUPFAM" id="SSF52047">
    <property type="entry name" value="RNI-like"/>
    <property type="match status" value="1"/>
</dbReference>
<gene>
    <name evidence="1" type="ORF">V5E97_14870</name>
</gene>
<dbReference type="EMBL" id="CP155447">
    <property type="protein sequence ID" value="XBH07271.1"/>
    <property type="molecule type" value="Genomic_DNA"/>
</dbReference>
<sequence>MLGTSRFTAAGFALSALMAWSIPYAGVHAVQFRPVAKKKAATAPAGAPPIATERSALAFGYGGKIGPQEEGFIPGFESYKLRFGPGDWAGARIIVSSAWGDENPSTDLWDWTGGLNVRCTDVKSDKDGFYIIYSLATANAAKWVVVNFRYTLRDGRHGVANALIPYQGNAKIPTDTVAVLGFGGKVGPTEEGYIPKFESYKLRFGPGDWSGTKVFLGSNWGEGSGAIDVWGWRGTEARLSEVRRDPQGYYFIHSVLTAGHSRWVSSLFRFSRKDGRTGVAQALHSYSGALPLPKPTGQPAGYPAAAASTVKKRPKPTERILAAARPTKNDLVYLQSLSDEFEGMEFDDFAALTELDLRGKAIDDEGMVHLRGLKQLRTLSLNETRVGDAGLENIAGLKNLQKLHLIDTPTTNAGLEVVSRLTNLTELFISGTCVTDSGFPVLRRLRKLNSLAFSTTDVGDAGLAVLADLPELYFLNIGKDPAFESEQFTLAGLAGLKKIPRLARLVLDRLKLSEGSFAQLRGLPKISRLSLTSTNVTDADLVHLQELPELNELYLDGTPVTNAGLVHLKSIPTLQYLHLGYSDIGDAGLAHIAGLKNLELLAITKAKVTDAGLIHIKGLTQLKRLHLPDNNITGAGLANLQGLTKLYRLTLYANSLNNASLAHLKSLPELQQLSISGEQITDEGLVHLKALANLHYLSITWTKATQAGIDDLKKSRPNLEVEYGDF</sequence>
<dbReference type="PANTHER" id="PTHR13318:SF162">
    <property type="entry name" value="LEUCINE-RICH REPEAT FAMILY PROTEIN"/>
    <property type="match status" value="1"/>
</dbReference>
<dbReference type="GO" id="GO:0031146">
    <property type="term" value="P:SCF-dependent proteasomal ubiquitin-dependent protein catabolic process"/>
    <property type="evidence" value="ECO:0007669"/>
    <property type="project" value="TreeGrafter"/>
</dbReference>
<evidence type="ECO:0000313" key="1">
    <source>
        <dbReference type="EMBL" id="XBH07271.1"/>
    </source>
</evidence>
<dbReference type="Pfam" id="PF13516">
    <property type="entry name" value="LRR_6"/>
    <property type="match status" value="1"/>
</dbReference>
<dbReference type="PANTHER" id="PTHR13318">
    <property type="entry name" value="PARTNER OF PAIRED, ISOFORM B-RELATED"/>
    <property type="match status" value="1"/>
</dbReference>
<dbReference type="GO" id="GO:0019005">
    <property type="term" value="C:SCF ubiquitin ligase complex"/>
    <property type="evidence" value="ECO:0007669"/>
    <property type="project" value="TreeGrafter"/>
</dbReference>
<dbReference type="SMART" id="SM00367">
    <property type="entry name" value="LRR_CC"/>
    <property type="match status" value="5"/>
</dbReference>
<organism evidence="1">
    <name type="scientific">Singulisphaera sp. Ch08</name>
    <dbReference type="NCBI Taxonomy" id="3120278"/>
    <lineage>
        <taxon>Bacteria</taxon>
        <taxon>Pseudomonadati</taxon>
        <taxon>Planctomycetota</taxon>
        <taxon>Planctomycetia</taxon>
        <taxon>Isosphaerales</taxon>
        <taxon>Isosphaeraceae</taxon>
        <taxon>Singulisphaera</taxon>
    </lineage>
</organism>
<name>A0AAU7CQ42_9BACT</name>
<protein>
    <submittedName>
        <fullName evidence="1">Uncharacterized protein</fullName>
    </submittedName>
</protein>
<proteinExistence type="predicted"/>
<accession>A0AAU7CQ42</accession>
<dbReference type="Gene3D" id="3.80.10.10">
    <property type="entry name" value="Ribonuclease Inhibitor"/>
    <property type="match status" value="4"/>
</dbReference>
<reference evidence="1" key="1">
    <citation type="submission" date="2024-05" db="EMBL/GenBank/DDBJ databases">
        <title>Planctomycetes of the genus Singulisphaera possess chitinolytic capabilities.</title>
        <authorList>
            <person name="Ivanova A."/>
        </authorList>
    </citation>
    <scope>NUCLEOTIDE SEQUENCE</scope>
    <source>
        <strain evidence="1">Ch08T</strain>
    </source>
</reference>
<dbReference type="RefSeq" id="WP_406700114.1">
    <property type="nucleotide sequence ID" value="NZ_CP155447.1"/>
</dbReference>
<dbReference type="InterPro" id="IPR001611">
    <property type="entry name" value="Leu-rich_rpt"/>
</dbReference>
<dbReference type="AlphaFoldDB" id="A0AAU7CQ42"/>
<dbReference type="Pfam" id="PF13855">
    <property type="entry name" value="LRR_8"/>
    <property type="match status" value="1"/>
</dbReference>
<dbReference type="InterPro" id="IPR006553">
    <property type="entry name" value="Leu-rich_rpt_Cys-con_subtyp"/>
</dbReference>